<evidence type="ECO:0000313" key="2">
    <source>
        <dbReference type="EMBL" id="KAF2263475.1"/>
    </source>
</evidence>
<evidence type="ECO:0000313" key="3">
    <source>
        <dbReference type="Proteomes" id="UP000800093"/>
    </source>
</evidence>
<proteinExistence type="predicted"/>
<feature type="compositionally biased region" description="Basic and acidic residues" evidence="1">
    <location>
        <begin position="112"/>
        <end position="121"/>
    </location>
</feature>
<dbReference type="PANTHER" id="PTHR42345">
    <property type="entry name" value="TPR_REGION DOMAIN-CONTAINING PROTEIN"/>
    <property type="match status" value="1"/>
</dbReference>
<comment type="caution">
    <text evidence="2">The sequence shown here is derived from an EMBL/GenBank/DDBJ whole genome shotgun (WGS) entry which is preliminary data.</text>
</comment>
<dbReference type="EMBL" id="ML986626">
    <property type="protein sequence ID" value="KAF2263475.1"/>
    <property type="molecule type" value="Genomic_DNA"/>
</dbReference>
<gene>
    <name evidence="2" type="ORF">CC78DRAFT_496945</name>
</gene>
<dbReference type="Proteomes" id="UP000800093">
    <property type="component" value="Unassembled WGS sequence"/>
</dbReference>
<organism evidence="2 3">
    <name type="scientific">Lojkania enalia</name>
    <dbReference type="NCBI Taxonomy" id="147567"/>
    <lineage>
        <taxon>Eukaryota</taxon>
        <taxon>Fungi</taxon>
        <taxon>Dikarya</taxon>
        <taxon>Ascomycota</taxon>
        <taxon>Pezizomycotina</taxon>
        <taxon>Dothideomycetes</taxon>
        <taxon>Pleosporomycetidae</taxon>
        <taxon>Pleosporales</taxon>
        <taxon>Pleosporales incertae sedis</taxon>
        <taxon>Lojkania</taxon>
    </lineage>
</organism>
<feature type="region of interest" description="Disordered" evidence="1">
    <location>
        <begin position="44"/>
        <end position="121"/>
    </location>
</feature>
<dbReference type="AlphaFoldDB" id="A0A9P4MZA4"/>
<evidence type="ECO:0000256" key="1">
    <source>
        <dbReference type="SAM" id="MobiDB-lite"/>
    </source>
</evidence>
<accession>A0A9P4MZA4</accession>
<feature type="compositionally biased region" description="Basic and acidic residues" evidence="1">
    <location>
        <begin position="90"/>
        <end position="103"/>
    </location>
</feature>
<sequence length="522" mass="59213">MPLRKRLKKAFEPSGVGGEPTEARRVKEVKEVKRSKRKKFVDFFKSNKGKAQETTTIPAPIEGTTLRKSPRDSRLADPPSKPVKSSSSDEVTRAVEKNQRAHDTQLSTTVPETRETEKQAEAAPERLSEEQLHALFSGAPHFFIKKDDGRLVPSISRPWDAALAVRDVSDAVQLAQPAFSAATMYQHLPLLQDASEQAKPYQGYNIGVVEIPSMLSAQGIEPGSVGWVHFLELPVSDSLSTDLQRSQSSNGVLEGVRNKEQLQSNPEKLGIRAVDMRMVYDRLVEFGDLLEVFQDSPERMTILNNQSSGDLYANLFGKFLMPPKYDDTTDDPTGVKVQIDTLLRILSLRGVWHDFSLVEWRIRLGQILWSDPELEEDEPDQSSPLWSERDILLLQITLACELLLRLDAISSMDPDAVIDRMKVNFEEWQSFKRLKTKKTDWDLVLARRFLDNILVIKEIDMKATETPKHRTLLSMLKRDSSEATPEIDVIFAPRHQSRQLSGLLHFAETIQWPGHDMVLKLW</sequence>
<name>A0A9P4MZA4_9PLEO</name>
<keyword evidence="3" id="KW-1185">Reference proteome</keyword>
<dbReference type="OrthoDB" id="5420387at2759"/>
<feature type="region of interest" description="Disordered" evidence="1">
    <location>
        <begin position="1"/>
        <end position="32"/>
    </location>
</feature>
<reference evidence="3" key="1">
    <citation type="journal article" date="2020" name="Stud. Mycol.">
        <title>101 Dothideomycetes genomes: A test case for predicting lifestyles and emergence of pathogens.</title>
        <authorList>
            <person name="Haridas S."/>
            <person name="Albert R."/>
            <person name="Binder M."/>
            <person name="Bloem J."/>
            <person name="LaButti K."/>
            <person name="Salamov A."/>
            <person name="Andreopoulos B."/>
            <person name="Baker S."/>
            <person name="Barry K."/>
            <person name="Bills G."/>
            <person name="Bluhm B."/>
            <person name="Cannon C."/>
            <person name="Castanera R."/>
            <person name="Culley D."/>
            <person name="Daum C."/>
            <person name="Ezra D."/>
            <person name="Gonzalez J."/>
            <person name="Henrissat B."/>
            <person name="Kuo A."/>
            <person name="Liang C."/>
            <person name="Lipzen A."/>
            <person name="Lutzoni F."/>
            <person name="Magnuson J."/>
            <person name="Mondo S."/>
            <person name="Nolan M."/>
            <person name="Ohm R."/>
            <person name="Pangilinan J."/>
            <person name="Park H.-J."/>
            <person name="Ramirez L."/>
            <person name="Alfaro M."/>
            <person name="Sun H."/>
            <person name="Tritt A."/>
            <person name="Yoshinaga Y."/>
            <person name="Zwiers L.-H."/>
            <person name="Turgeon B."/>
            <person name="Goodwin S."/>
            <person name="Spatafora J."/>
            <person name="Crous P."/>
            <person name="Grigoriev I."/>
        </authorList>
    </citation>
    <scope>NUCLEOTIDE SEQUENCE [LARGE SCALE GENOMIC DNA]</scope>
    <source>
        <strain evidence="3">CBS 304.66</strain>
    </source>
</reference>
<dbReference type="PANTHER" id="PTHR42345:SF2">
    <property type="entry name" value="HELICASE-LIKE PROTEIN"/>
    <property type="match status" value="1"/>
</dbReference>
<protein>
    <submittedName>
        <fullName evidence="2">Uncharacterized protein</fullName>
    </submittedName>
</protein>
<feature type="compositionally biased region" description="Basic and acidic residues" evidence="1">
    <location>
        <begin position="21"/>
        <end position="32"/>
    </location>
</feature>